<proteinExistence type="predicted"/>
<dbReference type="Pfam" id="PF13274">
    <property type="entry name" value="SocA_Panacea"/>
    <property type="match status" value="1"/>
</dbReference>
<evidence type="ECO:0000259" key="1">
    <source>
        <dbReference type="Pfam" id="PF13274"/>
    </source>
</evidence>
<organism evidence="2 3">
    <name type="scientific">Candidatus Phytoplasma crotalariae</name>
    <dbReference type="NCBI Taxonomy" id="2982627"/>
    <lineage>
        <taxon>Bacteria</taxon>
        <taxon>Bacillati</taxon>
        <taxon>Mycoplasmatota</taxon>
        <taxon>Mollicutes</taxon>
        <taxon>Acholeplasmatales</taxon>
        <taxon>Acholeplasmataceae</taxon>
        <taxon>Candidatus Phytoplasma</taxon>
        <taxon>16SrII (Peanut WB group)</taxon>
    </lineage>
</organism>
<keyword evidence="3" id="KW-1185">Reference proteome</keyword>
<dbReference type="Proteomes" id="UP001170674">
    <property type="component" value="Unassembled WGS sequence"/>
</dbReference>
<name>A0ABT9D2X5_9MOLU</name>
<feature type="domain" description="Antitoxin SocA-like Panacea" evidence="1">
    <location>
        <begin position="3"/>
        <end position="67"/>
    </location>
</feature>
<reference evidence="2 3" key="1">
    <citation type="journal article" date="2023" name="Int. J. Syst. Evol. Microbiol.">
        <title>The observation of taxonomic boundaries for the 16SrII and 16SrXXV phytoplasmas using genome-based delimitation.</title>
        <authorList>
            <person name="Rodrigues Jardim B."/>
            <person name="Tran-Nguyen L.T.T."/>
            <person name="Gambley C."/>
            <person name="Al-Sadi A.M."/>
            <person name="Al-Subhi A.M."/>
            <person name="Foissac X."/>
            <person name="Salar P."/>
            <person name="Cai H."/>
            <person name="Yang J.Y."/>
            <person name="Davis R."/>
            <person name="Jones L."/>
            <person name="Rodoni B."/>
            <person name="Constable F.E."/>
        </authorList>
    </citation>
    <scope>NUCLEOTIDE SEQUENCE [LARGE SCALE GENOMIC DNA]</scope>
    <source>
        <strain evidence="2">BAWM-OMN-P53</strain>
    </source>
</reference>
<gene>
    <name evidence="2" type="ORF">OC683_02045</name>
</gene>
<comment type="caution">
    <text evidence="2">The sequence shown here is derived from an EMBL/GenBank/DDBJ whole genome shotgun (WGS) entry which is preliminary data.</text>
</comment>
<accession>A0ABT9D2X5</accession>
<dbReference type="EMBL" id="JAOSIR010000033">
    <property type="protein sequence ID" value="MDO8059377.1"/>
    <property type="molecule type" value="Genomic_DNA"/>
</dbReference>
<protein>
    <submittedName>
        <fullName evidence="2">DUF4065 domain-containing protein</fullName>
    </submittedName>
</protein>
<sequence length="78" mass="9190">MKLQKIIFYVYVQHLIENNGKPFFQDILKAWPYGPVFPNLYLKLQHQRNYPITQAIAEGQASKLQPEHYGFNPPKNSE</sequence>
<evidence type="ECO:0000313" key="3">
    <source>
        <dbReference type="Proteomes" id="UP001170674"/>
    </source>
</evidence>
<evidence type="ECO:0000313" key="2">
    <source>
        <dbReference type="EMBL" id="MDO8059377.1"/>
    </source>
</evidence>
<dbReference type="InterPro" id="IPR025272">
    <property type="entry name" value="SocA_Panacea"/>
</dbReference>